<keyword evidence="6" id="KW-0862">Zinc</keyword>
<dbReference type="InterPro" id="IPR024079">
    <property type="entry name" value="MetalloPept_cat_dom_sf"/>
</dbReference>
<evidence type="ECO:0000259" key="9">
    <source>
        <dbReference type="SMART" id="SM01351"/>
    </source>
</evidence>
<evidence type="ECO:0000256" key="5">
    <source>
        <dbReference type="ARBA" id="ARBA00022801"/>
    </source>
</evidence>
<dbReference type="InterPro" id="IPR029463">
    <property type="entry name" value="Lys_MEP"/>
</dbReference>
<dbReference type="PANTHER" id="PTHR37016:SF3">
    <property type="entry name" value="NEUTRAL PROTEASE 2-RELATED"/>
    <property type="match status" value="1"/>
</dbReference>
<feature type="chain" id="PRO_5019157601" description="Lysine-specific metallo-endopeptidase domain-containing protein" evidence="8">
    <location>
        <begin position="23"/>
        <end position="638"/>
    </location>
</feature>
<evidence type="ECO:0000256" key="1">
    <source>
        <dbReference type="ARBA" id="ARBA00001947"/>
    </source>
</evidence>
<reference evidence="10 11" key="1">
    <citation type="journal article" date="2018" name="Evol. Lett.">
        <title>Horizontal gene cluster transfer increased hallucinogenic mushroom diversity.</title>
        <authorList>
            <person name="Reynolds H.T."/>
            <person name="Vijayakumar V."/>
            <person name="Gluck-Thaler E."/>
            <person name="Korotkin H.B."/>
            <person name="Matheny P.B."/>
            <person name="Slot J.C."/>
        </authorList>
    </citation>
    <scope>NUCLEOTIDE SEQUENCE [LARGE SCALE GENOMIC DNA]</scope>
    <source>
        <strain evidence="10 11">2629</strain>
    </source>
</reference>
<evidence type="ECO:0000256" key="3">
    <source>
        <dbReference type="ARBA" id="ARBA00022670"/>
    </source>
</evidence>
<dbReference type="STRING" id="181874.A0A409YDZ8"/>
<evidence type="ECO:0000313" key="11">
    <source>
        <dbReference type="Proteomes" id="UP000284842"/>
    </source>
</evidence>
<dbReference type="Pfam" id="PF14521">
    <property type="entry name" value="Aspzincin_M35"/>
    <property type="match status" value="2"/>
</dbReference>
<evidence type="ECO:0000256" key="2">
    <source>
        <dbReference type="ARBA" id="ARBA00010279"/>
    </source>
</evidence>
<dbReference type="SMART" id="SM01351">
    <property type="entry name" value="Aspzincin_M35"/>
    <property type="match status" value="2"/>
</dbReference>
<dbReference type="OrthoDB" id="412874at2759"/>
<dbReference type="Proteomes" id="UP000284842">
    <property type="component" value="Unassembled WGS sequence"/>
</dbReference>
<keyword evidence="3" id="KW-0645">Protease</keyword>
<evidence type="ECO:0000256" key="7">
    <source>
        <dbReference type="ARBA" id="ARBA00023049"/>
    </source>
</evidence>
<accession>A0A409YDZ8</accession>
<evidence type="ECO:0000256" key="4">
    <source>
        <dbReference type="ARBA" id="ARBA00022723"/>
    </source>
</evidence>
<name>A0A409YDZ8_9AGAR</name>
<evidence type="ECO:0000256" key="8">
    <source>
        <dbReference type="SAM" id="SignalP"/>
    </source>
</evidence>
<dbReference type="SUPFAM" id="SSF55486">
    <property type="entry name" value="Metalloproteases ('zincins'), catalytic domain"/>
    <property type="match status" value="2"/>
</dbReference>
<keyword evidence="11" id="KW-1185">Reference proteome</keyword>
<dbReference type="InterPro" id="IPR050414">
    <property type="entry name" value="Fungal_M35_metalloproteases"/>
</dbReference>
<keyword evidence="8" id="KW-0732">Signal</keyword>
<feature type="domain" description="Lysine-specific metallo-endopeptidase" evidence="9">
    <location>
        <begin position="212"/>
        <end position="328"/>
    </location>
</feature>
<sequence length="638" mass="68620">MFSNTLRATFIALTSLAIAVSASPSLSLKVSGVESVNNVENFKVKTTITNTGAETVKVLNDPRGALSKMPTDTFTITNTKGDKPSFSGIKVKYVPSTAAAAGSFTVLAPGQSVEVEHSLAEAYNFTAPGEGAYDITANNLFYVVDESSNIVPVYAQHDSNAHKAKLSGRLATPRPNSTLAKRASFVSCSSTRQTQLNTAASSAQSYAALALSYLNSHTSSTSRFTTWFGTYTSAHHDTVTSHFSNISGGSYSSFTYDCTCTDSGTYAYVYPGTYGTIYLCGAFWNAPNTGTDSKAGTLIHEASHFTRNGGTQDYVYGQSGDPAVHNVENFKVKTIITNTGNETLKVLNDPRGTLSNMPTNTFNITNEQGDQPSFRGIKIKYVPTNAAKSGGYTILAPGQSVEVEHTLSDAYDFATSGQGSYEIGVSNLFHIIDSFSKIVPMYAKLESQVHRAKLSGKLSVPRPTNRFARRTNFVGCSSARQTQISAAASAAQSYAASALTYLQSHTSTTKRFTTWFGAYTANHHEVVVSHFNLMNSGHYSSFTYDCTCTDSNLYAYVYADTYGTIYLCGSFWNAPNTGTNSKAGTLIHESSHFTENGGTEDFEYGLDNSMSLAISNSDQAILNADSHEYFAENNPALS</sequence>
<comment type="caution">
    <text evidence="10">The sequence shown here is derived from an EMBL/GenBank/DDBJ whole genome shotgun (WGS) entry which is preliminary data.</text>
</comment>
<dbReference type="GO" id="GO:0046872">
    <property type="term" value="F:metal ion binding"/>
    <property type="evidence" value="ECO:0007669"/>
    <property type="project" value="UniProtKB-KW"/>
</dbReference>
<dbReference type="GO" id="GO:0006508">
    <property type="term" value="P:proteolysis"/>
    <property type="evidence" value="ECO:0007669"/>
    <property type="project" value="UniProtKB-KW"/>
</dbReference>
<keyword evidence="4" id="KW-0479">Metal-binding</keyword>
<comment type="cofactor">
    <cofactor evidence="1">
        <name>Zn(2+)</name>
        <dbReference type="ChEBI" id="CHEBI:29105"/>
    </cofactor>
</comment>
<protein>
    <recommendedName>
        <fullName evidence="9">Lysine-specific metallo-endopeptidase domain-containing protein</fullName>
    </recommendedName>
</protein>
<dbReference type="InParanoid" id="A0A409YDZ8"/>
<gene>
    <name evidence="10" type="ORF">CVT24_005994</name>
</gene>
<keyword evidence="7" id="KW-0482">Metalloprotease</keyword>
<organism evidence="10 11">
    <name type="scientific">Panaeolus cyanescens</name>
    <dbReference type="NCBI Taxonomy" id="181874"/>
    <lineage>
        <taxon>Eukaryota</taxon>
        <taxon>Fungi</taxon>
        <taxon>Dikarya</taxon>
        <taxon>Basidiomycota</taxon>
        <taxon>Agaricomycotina</taxon>
        <taxon>Agaricomycetes</taxon>
        <taxon>Agaricomycetidae</taxon>
        <taxon>Agaricales</taxon>
        <taxon>Agaricineae</taxon>
        <taxon>Galeropsidaceae</taxon>
        <taxon>Panaeolus</taxon>
    </lineage>
</organism>
<evidence type="ECO:0000313" key="10">
    <source>
        <dbReference type="EMBL" id="PPR01230.1"/>
    </source>
</evidence>
<dbReference type="AlphaFoldDB" id="A0A409YDZ8"/>
<keyword evidence="5" id="KW-0378">Hydrolase</keyword>
<dbReference type="Gene3D" id="2.60.40.2970">
    <property type="match status" value="1"/>
</dbReference>
<feature type="domain" description="Lysine-specific metallo-endopeptidase" evidence="9">
    <location>
        <begin position="500"/>
        <end position="632"/>
    </location>
</feature>
<dbReference type="EMBL" id="NHTK01001263">
    <property type="protein sequence ID" value="PPR01230.1"/>
    <property type="molecule type" value="Genomic_DNA"/>
</dbReference>
<proteinExistence type="inferred from homology"/>
<dbReference type="PANTHER" id="PTHR37016">
    <property type="match status" value="1"/>
</dbReference>
<dbReference type="GO" id="GO:0004222">
    <property type="term" value="F:metalloendopeptidase activity"/>
    <property type="evidence" value="ECO:0007669"/>
    <property type="project" value="InterPro"/>
</dbReference>
<feature type="signal peptide" evidence="8">
    <location>
        <begin position="1"/>
        <end position="22"/>
    </location>
</feature>
<comment type="similarity">
    <text evidence="2">Belongs to the peptidase M35 family.</text>
</comment>
<evidence type="ECO:0000256" key="6">
    <source>
        <dbReference type="ARBA" id="ARBA00022833"/>
    </source>
</evidence>
<dbReference type="Gene3D" id="3.40.390.10">
    <property type="entry name" value="Collagenase (Catalytic Domain)"/>
    <property type="match status" value="2"/>
</dbReference>